<evidence type="ECO:0000259" key="1">
    <source>
        <dbReference type="PROSITE" id="PS51019"/>
    </source>
</evidence>
<dbReference type="GO" id="GO:0031012">
    <property type="term" value="C:extracellular matrix"/>
    <property type="evidence" value="ECO:0007669"/>
    <property type="project" value="TreeGrafter"/>
</dbReference>
<dbReference type="PANTHER" id="PTHR11311:SF16">
    <property type="entry name" value="SPONDIN-1"/>
    <property type="match status" value="1"/>
</dbReference>
<dbReference type="GO" id="GO:0007155">
    <property type="term" value="P:cell adhesion"/>
    <property type="evidence" value="ECO:0007669"/>
    <property type="project" value="TreeGrafter"/>
</dbReference>
<comment type="caution">
    <text evidence="2">The sequence shown here is derived from an EMBL/GenBank/DDBJ whole genome shotgun (WGS) entry which is preliminary data.</text>
</comment>
<accession>A0AAW0YCA6</accession>
<feature type="non-terminal residue" evidence="2">
    <location>
        <position position="133"/>
    </location>
</feature>
<dbReference type="Gene3D" id="2.60.40.4060">
    <property type="entry name" value="Reeler domain"/>
    <property type="match status" value="1"/>
</dbReference>
<organism evidence="2 3">
    <name type="scientific">Cherax quadricarinatus</name>
    <name type="common">Australian red claw crayfish</name>
    <dbReference type="NCBI Taxonomy" id="27406"/>
    <lineage>
        <taxon>Eukaryota</taxon>
        <taxon>Metazoa</taxon>
        <taxon>Ecdysozoa</taxon>
        <taxon>Arthropoda</taxon>
        <taxon>Crustacea</taxon>
        <taxon>Multicrustacea</taxon>
        <taxon>Malacostraca</taxon>
        <taxon>Eumalacostraca</taxon>
        <taxon>Eucarida</taxon>
        <taxon>Decapoda</taxon>
        <taxon>Pleocyemata</taxon>
        <taxon>Astacidea</taxon>
        <taxon>Parastacoidea</taxon>
        <taxon>Parastacidae</taxon>
        <taxon>Cherax</taxon>
    </lineage>
</organism>
<dbReference type="InterPro" id="IPR002861">
    <property type="entry name" value="Reeler_dom"/>
</dbReference>
<evidence type="ECO:0000313" key="3">
    <source>
        <dbReference type="Proteomes" id="UP001445076"/>
    </source>
</evidence>
<dbReference type="PROSITE" id="PS51019">
    <property type="entry name" value="REELIN"/>
    <property type="match status" value="1"/>
</dbReference>
<name>A0AAW0YCA6_CHEQU</name>
<dbReference type="CDD" id="cd08544">
    <property type="entry name" value="Reeler"/>
    <property type="match status" value="1"/>
</dbReference>
<evidence type="ECO:0000313" key="2">
    <source>
        <dbReference type="EMBL" id="KAK8753005.1"/>
    </source>
</evidence>
<feature type="non-terminal residue" evidence="2">
    <location>
        <position position="1"/>
    </location>
</feature>
<dbReference type="EMBL" id="JARKIK010000003">
    <property type="protein sequence ID" value="KAK8753005.1"/>
    <property type="molecule type" value="Genomic_DNA"/>
</dbReference>
<sequence length="133" mass="14863">VSVQGWRTQYSVQKFTGFLLLVEASQSPVDIYGPQSVGTFQLYGDALTMHSEDCPNAVTQTSSISKSEIQVLWTAPPAGSGCVRFRAMVVENRDVWYMDDGELSKELCEEVQENDDMQPEVIYDCCACNEAKY</sequence>
<dbReference type="PANTHER" id="PTHR11311">
    <property type="entry name" value="SPONDIN"/>
    <property type="match status" value="1"/>
</dbReference>
<gene>
    <name evidence="2" type="ORF">OTU49_001961</name>
</gene>
<dbReference type="Proteomes" id="UP001445076">
    <property type="component" value="Unassembled WGS sequence"/>
</dbReference>
<dbReference type="Pfam" id="PF02014">
    <property type="entry name" value="Reeler"/>
    <property type="match status" value="1"/>
</dbReference>
<dbReference type="AlphaFoldDB" id="A0AAW0YCA6"/>
<feature type="domain" description="Reelin" evidence="1">
    <location>
        <begin position="1"/>
        <end position="120"/>
    </location>
</feature>
<dbReference type="InterPro" id="IPR051418">
    <property type="entry name" value="Spondin/Thrombospondin_T1"/>
</dbReference>
<keyword evidence="3" id="KW-1185">Reference proteome</keyword>
<protein>
    <recommendedName>
        <fullName evidence="1">Reelin domain-containing protein</fullName>
    </recommendedName>
</protein>
<reference evidence="2 3" key="1">
    <citation type="journal article" date="2024" name="BMC Genomics">
        <title>Genome assembly of redclaw crayfish (Cherax quadricarinatus) provides insights into its immune adaptation and hypoxia tolerance.</title>
        <authorList>
            <person name="Liu Z."/>
            <person name="Zheng J."/>
            <person name="Li H."/>
            <person name="Fang K."/>
            <person name="Wang S."/>
            <person name="He J."/>
            <person name="Zhou D."/>
            <person name="Weng S."/>
            <person name="Chi M."/>
            <person name="Gu Z."/>
            <person name="He J."/>
            <person name="Li F."/>
            <person name="Wang M."/>
        </authorList>
    </citation>
    <scope>NUCLEOTIDE SEQUENCE [LARGE SCALE GENOMIC DNA]</scope>
    <source>
        <strain evidence="2">ZL_2023a</strain>
    </source>
</reference>
<dbReference type="InterPro" id="IPR042307">
    <property type="entry name" value="Reeler_sf"/>
</dbReference>
<proteinExistence type="predicted"/>